<keyword evidence="1" id="KW-0862">Zinc</keyword>
<dbReference type="InterPro" id="IPR056530">
    <property type="entry name" value="UBR4-like_dom"/>
</dbReference>
<keyword evidence="4" id="KW-1185">Reference proteome</keyword>
<proteinExistence type="inferred from homology"/>
<evidence type="ECO:0000313" key="5">
    <source>
        <dbReference type="WBParaSite" id="PSAMB.scaffold982size37682.g10263.t1"/>
    </source>
</evidence>
<organism evidence="4 5">
    <name type="scientific">Plectus sambesii</name>
    <dbReference type="NCBI Taxonomy" id="2011161"/>
    <lineage>
        <taxon>Eukaryota</taxon>
        <taxon>Metazoa</taxon>
        <taxon>Ecdysozoa</taxon>
        <taxon>Nematoda</taxon>
        <taxon>Chromadorea</taxon>
        <taxon>Plectida</taxon>
        <taxon>Plectina</taxon>
        <taxon>Plectoidea</taxon>
        <taxon>Plectidae</taxon>
        <taxon>Plectus</taxon>
    </lineage>
</organism>
<feature type="region of interest" description="UBR4 E3 catalytic module" evidence="1">
    <location>
        <begin position="1249"/>
        <end position="1716"/>
    </location>
</feature>
<dbReference type="InterPro" id="IPR045189">
    <property type="entry name" value="UBR4-like"/>
</dbReference>
<feature type="domain" description="E3 ubiquitin ligase UBR4 C-terminal" evidence="2">
    <location>
        <begin position="900"/>
        <end position="1697"/>
    </location>
</feature>
<accession>A0A914XV14</accession>
<dbReference type="WBParaSite" id="PSAMB.scaffold982size37682.g10263.t1">
    <property type="protein sequence ID" value="PSAMB.scaffold982size37682.g10263.t1"/>
    <property type="gene ID" value="PSAMB.scaffold982size37682.g10263"/>
</dbReference>
<dbReference type="PROSITE" id="PS52043">
    <property type="entry name" value="UBR4_E3"/>
    <property type="match status" value="1"/>
</dbReference>
<keyword evidence="1" id="KW-0479">Metal-binding</keyword>
<evidence type="ECO:0000259" key="2">
    <source>
        <dbReference type="Pfam" id="PF13764"/>
    </source>
</evidence>
<dbReference type="Pfam" id="PF13764">
    <property type="entry name" value="E3_UbLigase_R4"/>
    <property type="match status" value="1"/>
</dbReference>
<dbReference type="InterPro" id="IPR025704">
    <property type="entry name" value="E3_Ub_ligase_UBR4_C"/>
</dbReference>
<name>A0A914XV14_9BILA</name>
<reference evidence="5" key="1">
    <citation type="submission" date="2022-11" db="UniProtKB">
        <authorList>
            <consortium name="WormBaseParasite"/>
        </authorList>
    </citation>
    <scope>IDENTIFICATION</scope>
</reference>
<dbReference type="Pfam" id="PF24079">
    <property type="entry name" value="UBR4"/>
    <property type="match status" value="1"/>
</dbReference>
<comment type="similarity">
    <text evidence="1">Belongs to the UBR4 family.</text>
</comment>
<dbReference type="GO" id="GO:0008270">
    <property type="term" value="F:zinc ion binding"/>
    <property type="evidence" value="ECO:0007669"/>
    <property type="project" value="UniProtKB-KW"/>
</dbReference>
<dbReference type="PANTHER" id="PTHR21725:SF1">
    <property type="entry name" value="E3 UBIQUITIN-PROTEIN LIGASE UBR4"/>
    <property type="match status" value="1"/>
</dbReference>
<evidence type="ECO:0000259" key="3">
    <source>
        <dbReference type="Pfam" id="PF24079"/>
    </source>
</evidence>
<sequence length="1717" mass="191525">GIKASHLVDLLTVFLTKLRSADELTMIADRLLDMFRRDVARMQSHPNANLYCSLSTFLDTEMGYYLEQSPCLVCNQPEIPMSNMKLSAVKLDSRSTTTSQIFKLTGSHELSRVTLKLSELKRNKMIKRLNLYYCNKPVGSAVELKNRPELWSKAHTVQLAAGQTEVKIEFLLPIVACNLMIDFVEFYEAQKPASEIVHCPRCSASVPAHPGVCANCGENVYQCAKCRSINYDEKDPFLCNSCGYSKYAKFDFFFFGRQIASVEPIENDEGRQKMAEHIDSLLAHADNNRRQLRICRSMVEAELAALQGQASLPPLHVDCDRAVAGEALGWSDRSKSAVFAGLNQHVHSLTVVYTSACKLCFDKLTQRIQQILANRAELIRYDAQSGEAVPLSAGNSYCSGEDCFGCITAQAVHCLVLLQGLTRNVTVKTSLMQDDVLVAELMTAMRKGPRTYQRCVEALIVHLCTADEGGTVAELMTAMRKGPRTYQRCVEALIVHLCTADEGGTNSLCSTIEDRVLTALRTESSPQALAGAIQHELNLLRLALKARDGLWERRLRTVFHLFLNSLRSPNTAAPEYATLPCMELIRSIVLVNDDSKTKRPDTRVDDIAGWLAADATGGFGAWKTGAVPVGGEAYEQLLERKYGRVWLAKCHKRESLWGCSWLERALFCHSTYTRAAAAALFKWTASGSDHRTWAIISLLISNVDKLDEYGERSDEFVALARSLVADERWMLCLANRGFLTRLCSMIDQQVERLGRLEDGEGVSDLTEGYVVRIYSYLLSDMLAVERIRNRWKQQVLGAVLHGYLGLRRLLIHRTKLIDDAEKKLLSLLEELTSGTEKETREFMVVCLETVQKYNLSNMRTPALIFERLCSMIDPKEKDVGDFLINIEKDPAQEDFLQGRMQGNPYNSKEPGMGPLMRDMKNRICRDCELVALLQDDTGMELLVNNKIVSLDLPVAEVYRKLWQPQRAGEAMLVVYRMRGLLGDATEEFIETLDTKKDEKVDEEMAYPLAAVLGERDGLKVMLTRLRAVSATGSGRHLLTVLIKLFGYCVKIRQNRRQLLRLGAVGDLLQALRVMLDAKDKSLHSHAEELLDHMNALLAESAKLDADSTARDKNEIADATPEQIEWLVELIVAPSVLANQSLKDRLIEIAPNLALSSDACMDALIGHFKPTLDFNQYDMMTQPHDTTVRLDTFCAMTRAIQVSPAGGLLKDKMLAAGVVREAAEYLGMHHPPLYKTTIDSPEWKEFLAKPSLKYVLRLLAGLAHGHAPSQMAIAAADCIPIVHRLEQISTEERLGSLAENVLEALRENAEVANKIEAVRLETKQKKKQMAMAMRDRQLMQMGMTMGAKGQVKVSTPNLKEVPELKDEGGVVCSICREGYKSQPQKALGVYTFSKRVNVEEFDQRPIKQAGYSTVSHMNMVHFDCHQQAVKSARGREEWESAALHNANTRCNGLLPLWGAQVPDAHFAACLARFNSDIQAQTGCSEVSLSSSVHDLKLLLLRFAESKSFSEETRGGGKESNMQLVPCILSLALYLTTTARLQAAEMRHLTAFLETRPSEWVVSAYQPEGALYMTTLCLTLLPPDEWKSKRLALLRRLVVLAQARHVAPAGATGPLSDTSVKEYSVYRGVLFFFALIDALYSTVIKSVSAPSKEKWAEALLTFVRENDAAVFDSCGKVLSYFEEEVSTSESFTEFCDVVGLTGEIENPDEFLQATLSMTS</sequence>
<dbReference type="PANTHER" id="PTHR21725">
    <property type="entry name" value="E3 UBIQUITIN-PROTEIN LIGASE UBR4"/>
    <property type="match status" value="1"/>
</dbReference>
<feature type="domain" description="E3 ubiquitin-protein ligase UBR4-like" evidence="3">
    <location>
        <begin position="250"/>
        <end position="384"/>
    </location>
</feature>
<evidence type="ECO:0000256" key="1">
    <source>
        <dbReference type="PROSITE-ProRule" id="PRU01388"/>
    </source>
</evidence>
<evidence type="ECO:0000313" key="4">
    <source>
        <dbReference type="Proteomes" id="UP000887566"/>
    </source>
</evidence>
<dbReference type="Proteomes" id="UP000887566">
    <property type="component" value="Unplaced"/>
</dbReference>
<keyword evidence="1" id="KW-0863">Zinc-finger</keyword>
<protein>
    <submittedName>
        <fullName evidence="5">E3 ubiquitin ligase UBR4 C-terminal domain-containing protein</fullName>
    </submittedName>
</protein>